<dbReference type="SUPFAM" id="SSF47323">
    <property type="entry name" value="Anticodon-binding domain of a subclass of class I aminoacyl-tRNA synthetases"/>
    <property type="match status" value="1"/>
</dbReference>
<feature type="domain" description="Methionyl/Valyl/Leucyl/Isoleucyl-tRNA synthetase anticodon-binding" evidence="11">
    <location>
        <begin position="725"/>
        <end position="854"/>
    </location>
</feature>
<dbReference type="NCBIfam" id="TIGR00395">
    <property type="entry name" value="leuS_arch"/>
    <property type="match status" value="1"/>
</dbReference>
<evidence type="ECO:0000256" key="9">
    <source>
        <dbReference type="RuleBase" id="RU363035"/>
    </source>
</evidence>
<dbReference type="OrthoDB" id="23906at2157"/>
<gene>
    <name evidence="12" type="ordered locus">Desmu_0512</name>
</gene>
<evidence type="ECO:0000256" key="4">
    <source>
        <dbReference type="ARBA" id="ARBA00022741"/>
    </source>
</evidence>
<proteinExistence type="inferred from homology"/>
<evidence type="ECO:0000259" key="11">
    <source>
        <dbReference type="Pfam" id="PF08264"/>
    </source>
</evidence>
<dbReference type="GO" id="GO:0004823">
    <property type="term" value="F:leucine-tRNA ligase activity"/>
    <property type="evidence" value="ECO:0007669"/>
    <property type="project" value="UniProtKB-UniRule"/>
</dbReference>
<dbReference type="InterPro" id="IPR014729">
    <property type="entry name" value="Rossmann-like_a/b/a_fold"/>
</dbReference>
<organism evidence="12 13">
    <name type="scientific">Desulfurococcus mucosus (strain ATCC 35584 / DSM 2162 / JCM 9187 / O7/1)</name>
    <dbReference type="NCBI Taxonomy" id="765177"/>
    <lineage>
        <taxon>Archaea</taxon>
        <taxon>Thermoproteota</taxon>
        <taxon>Thermoprotei</taxon>
        <taxon>Desulfurococcales</taxon>
        <taxon>Desulfurococcaceae</taxon>
        <taxon>Desulfurococcus</taxon>
    </lineage>
</organism>
<name>E8R8J8_DESM0</name>
<evidence type="ECO:0000256" key="6">
    <source>
        <dbReference type="ARBA" id="ARBA00022917"/>
    </source>
</evidence>
<reference evidence="12 13" key="2">
    <citation type="journal article" date="2011" name="Stand. Genomic Sci.">
        <title>Complete genome sequence of Desulfurococcus mucosus type strain (O7/1).</title>
        <authorList>
            <person name="Wirth R."/>
            <person name="Chertkov O."/>
            <person name="Held B."/>
            <person name="Lapidus A."/>
            <person name="Nolan M."/>
            <person name="Lucas S."/>
            <person name="Hammon N."/>
            <person name="Deshpande S."/>
            <person name="Cheng J.F."/>
            <person name="Tapia R."/>
            <person name="Han C."/>
            <person name="Goodwin L."/>
            <person name="Pitluck S."/>
            <person name="Liolios K."/>
            <person name="Ioanna P."/>
            <person name="Ivanova N."/>
            <person name="Mavromatis K."/>
            <person name="Mikhailova N."/>
            <person name="Pati A."/>
            <person name="Chen A."/>
            <person name="Palaniappan K."/>
            <person name="Land M."/>
            <person name="Hauser L."/>
            <person name="Chang Y.J."/>
            <person name="Jeffries C.D."/>
            <person name="Bilek Y."/>
            <person name="Hader T."/>
            <person name="Rohde M."/>
            <person name="Spring S."/>
            <person name="Sikorski J."/>
            <person name="Goker M."/>
            <person name="Woyke T."/>
            <person name="Bristow J."/>
            <person name="Eisen J.A."/>
            <person name="Markowitz V."/>
            <person name="Hugenholtz P."/>
            <person name="Kyrpides N.C."/>
            <person name="Klenk H.P."/>
        </authorList>
    </citation>
    <scope>NUCLEOTIDE SEQUENCE [LARGE SCALE GENOMIC DNA]</scope>
    <source>
        <strain evidence="13">ATCC 35584 / DSM 2162 / JCM 9187 / O7/1</strain>
    </source>
</reference>
<keyword evidence="6 9" id="KW-0648">Protein biosynthesis</keyword>
<dbReference type="Gene3D" id="3.40.50.620">
    <property type="entry name" value="HUPs"/>
    <property type="match status" value="1"/>
</dbReference>
<dbReference type="Gene3D" id="1.10.10.720">
    <property type="entry name" value="leucyl-tRNA synthetase"/>
    <property type="match status" value="1"/>
</dbReference>
<dbReference type="Proteomes" id="UP000001068">
    <property type="component" value="Chromosome"/>
</dbReference>
<dbReference type="HOGENOM" id="CLU_004174_0_0_2"/>
<dbReference type="SUPFAM" id="SSF50677">
    <property type="entry name" value="ValRS/IleRS/LeuRS editing domain"/>
    <property type="match status" value="1"/>
</dbReference>
<keyword evidence="3 9" id="KW-0436">Ligase</keyword>
<evidence type="ECO:0000256" key="1">
    <source>
        <dbReference type="ARBA" id="ARBA00005594"/>
    </source>
</evidence>
<keyword evidence="13" id="KW-1185">Reference proteome</keyword>
<dbReference type="InterPro" id="IPR004493">
    <property type="entry name" value="Leu-tRNA-synth_Ia_arc/euk"/>
</dbReference>
<dbReference type="eggNOG" id="arCOG00809">
    <property type="taxonomic scope" value="Archaea"/>
</dbReference>
<evidence type="ECO:0000256" key="2">
    <source>
        <dbReference type="ARBA" id="ARBA00013164"/>
    </source>
</evidence>
<dbReference type="Gene3D" id="3.30.2320.20">
    <property type="entry name" value="Class I aminoacyl-tRNA synthetases (RS)"/>
    <property type="match status" value="1"/>
</dbReference>
<keyword evidence="7 9" id="KW-0030">Aminoacyl-tRNA synthetase</keyword>
<sequence>MSAEGFLEWLRSIEAKWQARWRESRVFQADPVPGKPKYFITVPYPYSNAPLHIGHGRTYTMGDIVARYKRLKGFNVLYPMAFHITGTPVLAVSEMIARGEERVVNMYKSYIKYYVDDESRVNEILESFKNPLNLAVFFAERIQSDFDALGYSIDWRRRFHTGEPIYNRFVTWQFMKLREKGLITTGDHVVTYCLLHKQPEGEDDIQDADVNPVEVLEYTAVKFHDRERNAYLAAATLRPETIYGAINIWVNPAAKYLELLWRGERIIVSEKAYVKLLHQHPEDEIRIVAEMQGRELVGRRVVSPLGRELIVLPAEFVDPDNATGIVYSEPSDAPYDYVALQELKARREMLKEYGVDPGVVDALEPVRIIEVPGLSDHHAKVAVEKAGITSQLDARLEEVTREVYREQYYSGVMIVDDPVLKGVPVKEAREIVRRRLLEAGQAFTFYELNRKARCRAGGEIIVAKIKGQWFLDYGVKEVKEKVREYIERELTVIPEKYRKAFLDTLEWLDKRPCARKRGIGTPLPWSPEWIIESLSDSTIYMAFYTVVHKIRENGVKPEQLTPEVFDYVFLGLGDPVEVSARTGIPLRVLEEMRSEFTYWYPVDHRHTSIPHISNHLSFYIIHHAVIFPREHWPRMITLNETVIREGAKMSKSKGNVIPLRDIARLYSADLFRLYISWAASLDSVLDWRERDVAVVADSLRRLVELAKTALSTECRNTGLDDPVSTWFIDRFNQLVKAASESIEHMEIREYVQNSLFNVLSLVDKYRDIAGEKYICGVKQVLRDWITVLNPVIPHITEEIHELMGGKGFLSLSSWPSPREPVNPEVDAAVDNAIMLQEDIREVVSLLKKTPSRIYIIVAPEWKRKVALEALKGGSLKEVVDSMRTTYGLRGREAEIVEVYNYFKKHPNEQVKNVASQLEYSIYKYMAPYYSRRFGVEVEVLWEDEARSKGIPKAERALPLKPSIFIA</sequence>
<feature type="domain" description="Aminoacyl-tRNA synthetase class Ia" evidence="10">
    <location>
        <begin position="16"/>
        <end position="679"/>
    </location>
</feature>
<dbReference type="InterPro" id="IPR001412">
    <property type="entry name" value="aa-tRNA-synth_I_CS"/>
</dbReference>
<dbReference type="EC" id="6.1.1.4" evidence="2 8"/>
<comment type="similarity">
    <text evidence="1 9">Belongs to the class-I aminoacyl-tRNA synthetase family.</text>
</comment>
<evidence type="ECO:0000256" key="3">
    <source>
        <dbReference type="ARBA" id="ARBA00022598"/>
    </source>
</evidence>
<dbReference type="STRING" id="765177.Desmu_0512"/>
<dbReference type="InterPro" id="IPR009080">
    <property type="entry name" value="tRNAsynth_Ia_anticodon-bd"/>
</dbReference>
<reference evidence="13" key="1">
    <citation type="submission" date="2010-11" db="EMBL/GenBank/DDBJ databases">
        <title>The complete genome of Desulfurococcus mucosus DSM 2162.</title>
        <authorList>
            <consortium name="US DOE Joint Genome Institute (JGI-PGF)"/>
            <person name="Lucas S."/>
            <person name="Copeland A."/>
            <person name="Lapidus A."/>
            <person name="Bruce D."/>
            <person name="Goodwin L."/>
            <person name="Pitluck S."/>
            <person name="Kyrpides N."/>
            <person name="Mavromatis K."/>
            <person name="Pagani I."/>
            <person name="Ivanova N."/>
            <person name="Ovchinnikova G."/>
            <person name="Chertkov O."/>
            <person name="Held B."/>
            <person name="Brettin T."/>
            <person name="Detter J.C."/>
            <person name="Tapia R."/>
            <person name="Han C."/>
            <person name="Land M."/>
            <person name="Hauser L."/>
            <person name="Markowitz V."/>
            <person name="Cheng J.-F."/>
            <person name="Hugenholtz P."/>
            <person name="Woyke T."/>
            <person name="Wu D."/>
            <person name="Wirth R."/>
            <person name="Bilek Y."/>
            <person name="Hader T."/>
            <person name="Klenk H.-P."/>
            <person name="Eisen J.A."/>
        </authorList>
    </citation>
    <scope>NUCLEOTIDE SEQUENCE [LARGE SCALE GENOMIC DNA]</scope>
    <source>
        <strain evidence="13">ATCC 35584 / DSM 2162 / JCM 9187 / O7/1</strain>
    </source>
</reference>
<evidence type="ECO:0000256" key="7">
    <source>
        <dbReference type="ARBA" id="ARBA00023146"/>
    </source>
</evidence>
<dbReference type="InterPro" id="IPR013155">
    <property type="entry name" value="M/V/L/I-tRNA-synth_anticd-bd"/>
</dbReference>
<keyword evidence="5 9" id="KW-0067">ATP-binding</keyword>
<dbReference type="RefSeq" id="WP_013562046.1">
    <property type="nucleotide sequence ID" value="NC_014961.1"/>
</dbReference>
<evidence type="ECO:0000256" key="5">
    <source>
        <dbReference type="ARBA" id="ARBA00022840"/>
    </source>
</evidence>
<dbReference type="KEGG" id="dmu:Desmu_0512"/>
<dbReference type="PROSITE" id="PS00178">
    <property type="entry name" value="AA_TRNA_LIGASE_I"/>
    <property type="match status" value="1"/>
</dbReference>
<dbReference type="SUPFAM" id="SSF52374">
    <property type="entry name" value="Nucleotidylyl transferase"/>
    <property type="match status" value="1"/>
</dbReference>
<dbReference type="InterPro" id="IPR002300">
    <property type="entry name" value="aa-tRNA-synth_Ia"/>
</dbReference>
<evidence type="ECO:0000259" key="10">
    <source>
        <dbReference type="Pfam" id="PF00133"/>
    </source>
</evidence>
<dbReference type="Gene3D" id="1.10.730.10">
    <property type="entry name" value="Isoleucyl-tRNA Synthetase, Domain 1"/>
    <property type="match status" value="1"/>
</dbReference>
<dbReference type="AlphaFoldDB" id="E8R8J8"/>
<dbReference type="GO" id="GO:0005524">
    <property type="term" value="F:ATP binding"/>
    <property type="evidence" value="ECO:0007669"/>
    <property type="project" value="UniProtKB-KW"/>
</dbReference>
<protein>
    <recommendedName>
        <fullName evidence="2 8">Leucine--tRNA ligase</fullName>
        <ecNumber evidence="2 8">6.1.1.4</ecNumber>
    </recommendedName>
</protein>
<accession>E8R8J8</accession>
<dbReference type="GO" id="GO:0002161">
    <property type="term" value="F:aminoacyl-tRNA deacylase activity"/>
    <property type="evidence" value="ECO:0007669"/>
    <property type="project" value="InterPro"/>
</dbReference>
<dbReference type="GO" id="GO:0006429">
    <property type="term" value="P:leucyl-tRNA aminoacylation"/>
    <property type="evidence" value="ECO:0007669"/>
    <property type="project" value="UniProtKB-UniRule"/>
</dbReference>
<dbReference type="InterPro" id="IPR009008">
    <property type="entry name" value="Val/Leu/Ile-tRNA-synth_edit"/>
</dbReference>
<dbReference type="NCBIfam" id="NF008957">
    <property type="entry name" value="PRK12300.1"/>
    <property type="match status" value="1"/>
</dbReference>
<dbReference type="PANTHER" id="PTHR45794">
    <property type="entry name" value="LEUCYL-TRNA SYNTHETASE"/>
    <property type="match status" value="1"/>
</dbReference>
<dbReference type="EMBL" id="CP002363">
    <property type="protein sequence ID" value="ADV64824.1"/>
    <property type="molecule type" value="Genomic_DNA"/>
</dbReference>
<dbReference type="Gene3D" id="3.90.740.10">
    <property type="entry name" value="Valyl/Leucyl/Isoleucyl-tRNA synthetase, editing domain"/>
    <property type="match status" value="1"/>
</dbReference>
<keyword evidence="4 9" id="KW-0547">Nucleotide-binding</keyword>
<evidence type="ECO:0000256" key="8">
    <source>
        <dbReference type="NCBIfam" id="TIGR00395"/>
    </source>
</evidence>
<dbReference type="GeneID" id="10153205"/>
<dbReference type="Pfam" id="PF00133">
    <property type="entry name" value="tRNA-synt_1"/>
    <property type="match status" value="1"/>
</dbReference>
<dbReference type="Pfam" id="PF08264">
    <property type="entry name" value="Anticodon_1"/>
    <property type="match status" value="1"/>
</dbReference>
<dbReference type="PANTHER" id="PTHR45794:SF1">
    <property type="entry name" value="LEUCINE--TRNA LIGASE, CYTOPLASMIC"/>
    <property type="match status" value="1"/>
</dbReference>
<evidence type="ECO:0000313" key="13">
    <source>
        <dbReference type="Proteomes" id="UP000001068"/>
    </source>
</evidence>
<evidence type="ECO:0000313" key="12">
    <source>
        <dbReference type="EMBL" id="ADV64824.1"/>
    </source>
</evidence>